<keyword evidence="3" id="KW-1185">Reference proteome</keyword>
<dbReference type="Pfam" id="PF08672">
    <property type="entry name" value="ANAPC2"/>
    <property type="match status" value="1"/>
</dbReference>
<dbReference type="Proteomes" id="UP000265520">
    <property type="component" value="Unassembled WGS sequence"/>
</dbReference>
<evidence type="ECO:0000259" key="1">
    <source>
        <dbReference type="Pfam" id="PF08672"/>
    </source>
</evidence>
<evidence type="ECO:0000313" key="3">
    <source>
        <dbReference type="Proteomes" id="UP000265520"/>
    </source>
</evidence>
<reference evidence="2 3" key="1">
    <citation type="journal article" date="2018" name="Front. Plant Sci.">
        <title>Red Clover (Trifolium pratense) and Zigzag Clover (T. medium) - A Picture of Genomic Similarities and Differences.</title>
        <authorList>
            <person name="Dluhosova J."/>
            <person name="Istvanek J."/>
            <person name="Nedelnik J."/>
            <person name="Repkova J."/>
        </authorList>
    </citation>
    <scope>NUCLEOTIDE SEQUENCE [LARGE SCALE GENOMIC DNA]</scope>
    <source>
        <strain evidence="3">cv. 10/8</strain>
        <tissue evidence="2">Leaf</tissue>
    </source>
</reference>
<dbReference type="Gene3D" id="1.10.10.10">
    <property type="entry name" value="Winged helix-like DNA-binding domain superfamily/Winged helix DNA-binding domain"/>
    <property type="match status" value="1"/>
</dbReference>
<protein>
    <submittedName>
        <fullName evidence="2">Anaphase-promoting complex subunit 2-like</fullName>
    </submittedName>
</protein>
<organism evidence="2 3">
    <name type="scientific">Trifolium medium</name>
    <dbReference type="NCBI Taxonomy" id="97028"/>
    <lineage>
        <taxon>Eukaryota</taxon>
        <taxon>Viridiplantae</taxon>
        <taxon>Streptophyta</taxon>
        <taxon>Embryophyta</taxon>
        <taxon>Tracheophyta</taxon>
        <taxon>Spermatophyta</taxon>
        <taxon>Magnoliopsida</taxon>
        <taxon>eudicotyledons</taxon>
        <taxon>Gunneridae</taxon>
        <taxon>Pentapetalae</taxon>
        <taxon>rosids</taxon>
        <taxon>fabids</taxon>
        <taxon>Fabales</taxon>
        <taxon>Fabaceae</taxon>
        <taxon>Papilionoideae</taxon>
        <taxon>50 kb inversion clade</taxon>
        <taxon>NPAAA clade</taxon>
        <taxon>Hologalegina</taxon>
        <taxon>IRL clade</taxon>
        <taxon>Trifolieae</taxon>
        <taxon>Trifolium</taxon>
    </lineage>
</organism>
<dbReference type="InterPro" id="IPR014786">
    <property type="entry name" value="ANAPC2_C"/>
</dbReference>
<sequence>MLKTFCIADKSLQQLQSFLSSLVSEEKLELRDG</sequence>
<dbReference type="EMBL" id="LXQA010739201">
    <property type="protein sequence ID" value="MCI68587.1"/>
    <property type="molecule type" value="Genomic_DNA"/>
</dbReference>
<comment type="caution">
    <text evidence="2">The sequence shown here is derived from an EMBL/GenBank/DDBJ whole genome shotgun (WGS) entry which is preliminary data.</text>
</comment>
<name>A0A392U713_9FABA</name>
<evidence type="ECO:0000313" key="2">
    <source>
        <dbReference type="EMBL" id="MCI68587.1"/>
    </source>
</evidence>
<feature type="non-terminal residue" evidence="2">
    <location>
        <position position="33"/>
    </location>
</feature>
<feature type="domain" description="Anaphase-promoting complex subunit 2 C-terminal" evidence="1">
    <location>
        <begin position="1"/>
        <end position="33"/>
    </location>
</feature>
<dbReference type="InterPro" id="IPR036388">
    <property type="entry name" value="WH-like_DNA-bd_sf"/>
</dbReference>
<dbReference type="AlphaFoldDB" id="A0A392U713"/>
<proteinExistence type="predicted"/>
<accession>A0A392U713</accession>